<gene>
    <name evidence="5" type="ORF">K6753_01285</name>
</gene>
<keyword evidence="1" id="KW-0732">Signal</keyword>
<evidence type="ECO:0000259" key="2">
    <source>
        <dbReference type="Pfam" id="PF10566"/>
    </source>
</evidence>
<dbReference type="GO" id="GO:0016787">
    <property type="term" value="F:hydrolase activity"/>
    <property type="evidence" value="ECO:0007669"/>
    <property type="project" value="UniProtKB-KW"/>
</dbReference>
<feature type="domain" description="Glycosyl-hydrolase 97 N-terminal" evidence="3">
    <location>
        <begin position="34"/>
        <end position="282"/>
    </location>
</feature>
<dbReference type="Gene3D" id="2.70.98.10">
    <property type="match status" value="1"/>
</dbReference>
<dbReference type="RefSeq" id="WP_425492033.1">
    <property type="nucleotide sequence ID" value="NZ_JAINZW010000001.1"/>
</dbReference>
<dbReference type="EMBL" id="JAINZW010000001">
    <property type="protein sequence ID" value="MBZ4038167.1"/>
    <property type="molecule type" value="Genomic_DNA"/>
</dbReference>
<comment type="caution">
    <text evidence="5">The sequence shown here is derived from an EMBL/GenBank/DDBJ whole genome shotgun (WGS) entry which is preliminary data.</text>
</comment>
<proteinExistence type="predicted"/>
<feature type="domain" description="Glycosyl-hydrolase 97 C-terminal oligomerisation" evidence="4">
    <location>
        <begin position="578"/>
        <end position="678"/>
    </location>
</feature>
<dbReference type="InterPro" id="IPR052720">
    <property type="entry name" value="Glycosyl_hydrolase_97"/>
</dbReference>
<sequence>MPPQEPHRMRLPALSLLALALATPLAHAGTVATVSSPNDVLTVELDITEGRLAYRVLRFGEPVIDDSRMGFRLRGSGTIERNLELAGTATASRDDTWEQPWGENRFVRDHHEELRATVRETIAPHRTFDVVFRVFDDGVGFRYAFPEQPAMAEAIIDDELTEFVIAEPATTWWIPAGEWNRYEYLYDATPVEQVTAAHTPMTLRTEDGLHVAIHEAALVDYSGMWLRRAEGRRFRTQLSPASEGWKVKRALPFQTPWRTIQVADTAPALYASSDLILNLNEPNRLGDVSWFEPAKYVGIWWSLHLETESWATGAKHGATTRNTKRYIDFAAEHGFRGVLVEGWNPGWDGQWFGNGYDFDFTRATPDFDIEALSAYAKERGVHLIGHHETGCAVSHYEDQMDDAFAMNERLGIDVVKTGYVCDAGQIERRLPDGTVAREWHDGQWNVNHHQRVLEAAAKHGVAINAHEPVKDTGLRRTYPNWVSREGARGMEYAAWGNPTNPPEHEAELLFTRMLSGPMDFTPGILSLQGRGQAIQTTLAKQLALYVVLYSPVQMAADLPENYAKHTDAFQFIKDVPADWAQTRVLMGEIGDYAVVARQDRDSADWYLGAMTDEHGRALQVPLSFLEPGRRYTAQVYRDGEGAHWEDTPFAFERETVEVTSADVLPLRLAAGGGQAIRFVAR</sequence>
<name>A0ABS7T2S5_9GAMM</name>
<protein>
    <submittedName>
        <fullName evidence="5">Glycoside hydrolase family 97 protein</fullName>
    </submittedName>
</protein>
<dbReference type="InterPro" id="IPR017853">
    <property type="entry name" value="GH"/>
</dbReference>
<feature type="signal peptide" evidence="1">
    <location>
        <begin position="1"/>
        <end position="28"/>
    </location>
</feature>
<reference evidence="5 6" key="1">
    <citation type="submission" date="2021-09" db="EMBL/GenBank/DDBJ databases">
        <title>Lysobacter sp. 13A isolated from the river sediment.</title>
        <authorList>
            <person name="Liu H."/>
            <person name="Li S."/>
            <person name="Mao S."/>
        </authorList>
    </citation>
    <scope>NUCLEOTIDE SEQUENCE [LARGE SCALE GENOMIC DNA]</scope>
    <source>
        <strain evidence="5 6">13A</strain>
    </source>
</reference>
<evidence type="ECO:0000259" key="4">
    <source>
        <dbReference type="Pfam" id="PF14509"/>
    </source>
</evidence>
<dbReference type="SUPFAM" id="SSF51445">
    <property type="entry name" value="(Trans)glycosidases"/>
    <property type="match status" value="1"/>
</dbReference>
<dbReference type="Gene3D" id="3.20.20.70">
    <property type="entry name" value="Aldolase class I"/>
    <property type="match status" value="1"/>
</dbReference>
<dbReference type="Pfam" id="PF14508">
    <property type="entry name" value="GH97_N"/>
    <property type="match status" value="1"/>
</dbReference>
<keyword evidence="5" id="KW-0378">Hydrolase</keyword>
<organism evidence="5 6">
    <name type="scientific">Novilysobacter selenitireducens</name>
    <dbReference type="NCBI Taxonomy" id="2872639"/>
    <lineage>
        <taxon>Bacteria</taxon>
        <taxon>Pseudomonadati</taxon>
        <taxon>Pseudomonadota</taxon>
        <taxon>Gammaproteobacteria</taxon>
        <taxon>Lysobacterales</taxon>
        <taxon>Lysobacteraceae</taxon>
        <taxon>Novilysobacter</taxon>
    </lineage>
</organism>
<evidence type="ECO:0000256" key="1">
    <source>
        <dbReference type="SAM" id="SignalP"/>
    </source>
</evidence>
<dbReference type="InterPro" id="IPR013785">
    <property type="entry name" value="Aldolase_TIM"/>
</dbReference>
<dbReference type="InterPro" id="IPR029483">
    <property type="entry name" value="GH97_C"/>
</dbReference>
<dbReference type="InterPro" id="IPR029486">
    <property type="entry name" value="GH97_N"/>
</dbReference>
<feature type="domain" description="Glycosyl-hydrolase 97 catalytic" evidence="2">
    <location>
        <begin position="300"/>
        <end position="487"/>
    </location>
</feature>
<keyword evidence="6" id="KW-1185">Reference proteome</keyword>
<feature type="chain" id="PRO_5046661401" evidence="1">
    <location>
        <begin position="29"/>
        <end position="681"/>
    </location>
</feature>
<evidence type="ECO:0000259" key="3">
    <source>
        <dbReference type="Pfam" id="PF14508"/>
    </source>
</evidence>
<dbReference type="PANTHER" id="PTHR35803">
    <property type="entry name" value="GLUCAN 1,4-ALPHA-GLUCOSIDASE SUSB-RELATED"/>
    <property type="match status" value="1"/>
</dbReference>
<dbReference type="InterPro" id="IPR019563">
    <property type="entry name" value="GH97_catalytic"/>
</dbReference>
<dbReference type="PANTHER" id="PTHR35803:SF1">
    <property type="entry name" value="GLUCAN 1,4-ALPHA-GLUCOSIDASE SUSB"/>
    <property type="match status" value="1"/>
</dbReference>
<evidence type="ECO:0000313" key="5">
    <source>
        <dbReference type="EMBL" id="MBZ4038167.1"/>
    </source>
</evidence>
<dbReference type="Proteomes" id="UP001430954">
    <property type="component" value="Unassembled WGS sequence"/>
</dbReference>
<evidence type="ECO:0000313" key="6">
    <source>
        <dbReference type="Proteomes" id="UP001430954"/>
    </source>
</evidence>
<accession>A0ABS7T2S5</accession>
<dbReference type="Pfam" id="PF10566">
    <property type="entry name" value="Glyco_hydro_97"/>
    <property type="match status" value="1"/>
</dbReference>
<dbReference type="Pfam" id="PF14509">
    <property type="entry name" value="GH97_C"/>
    <property type="match status" value="1"/>
</dbReference>
<dbReference type="InterPro" id="IPR014718">
    <property type="entry name" value="GH-type_carb-bd"/>
</dbReference>